<evidence type="ECO:0000313" key="2">
    <source>
        <dbReference type="Proteomes" id="UP001341840"/>
    </source>
</evidence>
<dbReference type="EMBL" id="JASCZI010211687">
    <property type="protein sequence ID" value="MED6195899.1"/>
    <property type="molecule type" value="Genomic_DNA"/>
</dbReference>
<proteinExistence type="predicted"/>
<accession>A0ABU6XEC4</accession>
<evidence type="ECO:0000313" key="1">
    <source>
        <dbReference type="EMBL" id="MED6195899.1"/>
    </source>
</evidence>
<reference evidence="1 2" key="1">
    <citation type="journal article" date="2023" name="Plants (Basel)">
        <title>Bridging the Gap: Combining Genomics and Transcriptomics Approaches to Understand Stylosanthes scabra, an Orphan Legume from the Brazilian Caatinga.</title>
        <authorList>
            <person name="Ferreira-Neto J.R.C."/>
            <person name="da Silva M.D."/>
            <person name="Binneck E."/>
            <person name="de Melo N.F."/>
            <person name="da Silva R.H."/>
            <person name="de Melo A.L.T.M."/>
            <person name="Pandolfi V."/>
            <person name="Bustamante F.O."/>
            <person name="Brasileiro-Vidal A.C."/>
            <person name="Benko-Iseppon A.M."/>
        </authorList>
    </citation>
    <scope>NUCLEOTIDE SEQUENCE [LARGE SCALE GENOMIC DNA]</scope>
    <source>
        <tissue evidence="1">Leaves</tissue>
    </source>
</reference>
<comment type="caution">
    <text evidence="1">The sequence shown here is derived from an EMBL/GenBank/DDBJ whole genome shotgun (WGS) entry which is preliminary data.</text>
</comment>
<dbReference type="Proteomes" id="UP001341840">
    <property type="component" value="Unassembled WGS sequence"/>
</dbReference>
<organism evidence="1 2">
    <name type="scientific">Stylosanthes scabra</name>
    <dbReference type="NCBI Taxonomy" id="79078"/>
    <lineage>
        <taxon>Eukaryota</taxon>
        <taxon>Viridiplantae</taxon>
        <taxon>Streptophyta</taxon>
        <taxon>Embryophyta</taxon>
        <taxon>Tracheophyta</taxon>
        <taxon>Spermatophyta</taxon>
        <taxon>Magnoliopsida</taxon>
        <taxon>eudicotyledons</taxon>
        <taxon>Gunneridae</taxon>
        <taxon>Pentapetalae</taxon>
        <taxon>rosids</taxon>
        <taxon>fabids</taxon>
        <taxon>Fabales</taxon>
        <taxon>Fabaceae</taxon>
        <taxon>Papilionoideae</taxon>
        <taxon>50 kb inversion clade</taxon>
        <taxon>dalbergioids sensu lato</taxon>
        <taxon>Dalbergieae</taxon>
        <taxon>Pterocarpus clade</taxon>
        <taxon>Stylosanthes</taxon>
    </lineage>
</organism>
<name>A0ABU6XEC4_9FABA</name>
<gene>
    <name evidence="1" type="ORF">PIB30_042224</name>
</gene>
<protein>
    <submittedName>
        <fullName evidence="1">Uncharacterized protein</fullName>
    </submittedName>
</protein>
<keyword evidence="2" id="KW-1185">Reference proteome</keyword>
<sequence>MVYERKVDKFLDGGNIKEILEEFDSTYKSKVGAFLQLCKKFARLASFNESDYNSCSAMVLDEFRILERDSLGVDQSLGSNDAHDDVGDPTTCFQLIWRPPRAMVFYGAELAVVAYMFNDDLEKQ</sequence>